<dbReference type="Pfam" id="PF22696">
    <property type="entry name" value="Putative_PNPOx_2"/>
    <property type="match status" value="1"/>
</dbReference>
<dbReference type="InterPro" id="IPR012349">
    <property type="entry name" value="Split_barrel_FMN-bd"/>
</dbReference>
<reference evidence="2 3" key="1">
    <citation type="submission" date="2016-01" db="EMBL/GenBank/DDBJ databases">
        <title>Genome sequence of Clostridium neopropionicum X4, DSM-3847.</title>
        <authorList>
            <person name="Poehlein A."/>
            <person name="Beck M.H."/>
            <person name="Bengelsdorf F.R."/>
            <person name="Daniel R."/>
            <person name="Duerre P."/>
        </authorList>
    </citation>
    <scope>NUCLEOTIDE SEQUENCE [LARGE SCALE GENOMIC DNA]</scope>
    <source>
        <strain evidence="2 3">DSM-3847</strain>
    </source>
</reference>
<accession>A0A136WC91</accession>
<proteinExistence type="predicted"/>
<dbReference type="PATRIC" id="fig|36847.3.peg.2876"/>
<dbReference type="OrthoDB" id="2146997at2"/>
<gene>
    <name evidence="2" type="ORF">CLNEO_24630</name>
</gene>
<dbReference type="EMBL" id="LRVM01000010">
    <property type="protein sequence ID" value="KXL52114.1"/>
    <property type="molecule type" value="Genomic_DNA"/>
</dbReference>
<dbReference type="Gene3D" id="2.30.110.10">
    <property type="entry name" value="Electron Transport, Fmn-binding Protein, Chain A"/>
    <property type="match status" value="1"/>
</dbReference>
<name>A0A136WC91_9FIRM</name>
<protein>
    <submittedName>
        <fullName evidence="2">Pyridoxamine 5'-phosphate oxidase</fullName>
    </submittedName>
</protein>
<sequence length="139" mass="15977">MDYRKEFERMMETQTEIALATSVDELPNVRIVNFYYDADNKTLYFSSFADNQKVAELEQNPRVAFTTIAKNGEEHVRVKNGMTRKSTVAVEEIKGKFLAKLPEYIMSIPDVLPALVLFDITFDNADVVLDFEHMDTITI</sequence>
<comment type="caution">
    <text evidence="2">The sequence shown here is derived from an EMBL/GenBank/DDBJ whole genome shotgun (WGS) entry which is preliminary data.</text>
</comment>
<organism evidence="2 3">
    <name type="scientific">Anaerotignum neopropionicum</name>
    <dbReference type="NCBI Taxonomy" id="36847"/>
    <lineage>
        <taxon>Bacteria</taxon>
        <taxon>Bacillati</taxon>
        <taxon>Bacillota</taxon>
        <taxon>Clostridia</taxon>
        <taxon>Lachnospirales</taxon>
        <taxon>Anaerotignaceae</taxon>
        <taxon>Anaerotignum</taxon>
    </lineage>
</organism>
<dbReference type="RefSeq" id="WP_066089624.1">
    <property type="nucleotide sequence ID" value="NZ_LRVM01000010.1"/>
</dbReference>
<evidence type="ECO:0000313" key="3">
    <source>
        <dbReference type="Proteomes" id="UP000070539"/>
    </source>
</evidence>
<dbReference type="InterPro" id="IPR055196">
    <property type="entry name" value="Putative_PNPOx_2"/>
</dbReference>
<dbReference type="STRING" id="36847.CLNEO_24630"/>
<keyword evidence="3" id="KW-1185">Reference proteome</keyword>
<dbReference type="SUPFAM" id="SSF50475">
    <property type="entry name" value="FMN-binding split barrel"/>
    <property type="match status" value="1"/>
</dbReference>
<dbReference type="Proteomes" id="UP000070539">
    <property type="component" value="Unassembled WGS sequence"/>
</dbReference>
<feature type="domain" description="Pyridoxamine 5'-phosphate oxidase-like" evidence="1">
    <location>
        <begin position="11"/>
        <end position="129"/>
    </location>
</feature>
<dbReference type="AlphaFoldDB" id="A0A136WC91"/>
<evidence type="ECO:0000259" key="1">
    <source>
        <dbReference type="Pfam" id="PF22696"/>
    </source>
</evidence>
<evidence type="ECO:0000313" key="2">
    <source>
        <dbReference type="EMBL" id="KXL52114.1"/>
    </source>
</evidence>